<evidence type="ECO:0000313" key="1">
    <source>
        <dbReference type="EMBL" id="APZ82659.1"/>
    </source>
</evidence>
<sequence length="92" mass="10419">MSGALTKTQLVALLSASKVLVDVVQSQTEGNYTSDDFQRIEEIRAVLEDPIVFTVYDMEELMNLLVDMYYAEGRTMEELDLINQPPSSPYTH</sequence>
<accession>A0A217ERC8</accession>
<proteinExistence type="predicted"/>
<protein>
    <submittedName>
        <fullName evidence="1">Uncharacterized protein</fullName>
    </submittedName>
</protein>
<keyword evidence="2" id="KW-1185">Reference proteome</keyword>
<dbReference type="EMBL" id="KY368640">
    <property type="protein sequence ID" value="APZ82659.1"/>
    <property type="molecule type" value="Genomic_DNA"/>
</dbReference>
<name>A0A217ERC8_BPGO3</name>
<evidence type="ECO:0000313" key="2">
    <source>
        <dbReference type="Proteomes" id="UP000221795"/>
    </source>
</evidence>
<organism evidence="1 2">
    <name type="scientific">Bacillus phage vB_BsuM-Goe3</name>
    <dbReference type="NCBI Taxonomy" id="1933063"/>
    <lineage>
        <taxon>Viruses</taxon>
        <taxon>Duplodnaviria</taxon>
        <taxon>Heunggongvirae</taxon>
        <taxon>Uroviricota</taxon>
        <taxon>Caudoviricetes</taxon>
        <taxon>Herelleviridae</taxon>
        <taxon>Bastillevirinae</taxon>
        <taxon>Grisebachstrassevirus</taxon>
        <taxon>Grisebachstrassevirus goe3</taxon>
    </lineage>
</organism>
<reference evidence="1" key="1">
    <citation type="journal article" date="2017" name="Viruses">
        <title>Characterization of Bacillus subtilis Viruses vB_BsuM-Goe2 and vB_BsuM-Goe3.</title>
        <authorList>
            <person name="Willms I.M."/>
            <person name="Hoppert M."/>
            <person name="Hertel R."/>
        </authorList>
    </citation>
    <scope>NUCLEOTIDE SEQUENCE [LARGE SCALE GENOMIC DNA]</scope>
</reference>
<gene>
    <name evidence="1" type="ORF">Goe3_c19800</name>
</gene>
<dbReference type="Proteomes" id="UP000221795">
    <property type="component" value="Segment"/>
</dbReference>
<organismHost>
    <name type="scientific">Bacillus subtilis</name>
    <dbReference type="NCBI Taxonomy" id="1423"/>
</organismHost>